<protein>
    <submittedName>
        <fullName evidence="1">Uncharacterized protein</fullName>
    </submittedName>
</protein>
<reference evidence="1" key="1">
    <citation type="journal article" date="2021" name="Proc. Natl. Acad. Sci. U.S.A.">
        <title>A Catalog of Tens of Thousands of Viruses from Human Metagenomes Reveals Hidden Associations with Chronic Diseases.</title>
        <authorList>
            <person name="Tisza M.J."/>
            <person name="Buck C.B."/>
        </authorList>
    </citation>
    <scope>NUCLEOTIDE SEQUENCE</scope>
    <source>
        <strain evidence="1">Ct1h53</strain>
    </source>
</reference>
<dbReference type="EMBL" id="BK014902">
    <property type="protein sequence ID" value="DAD81462.1"/>
    <property type="molecule type" value="Genomic_DNA"/>
</dbReference>
<accession>A0A8S5MGU3</accession>
<evidence type="ECO:0000313" key="1">
    <source>
        <dbReference type="EMBL" id="DAD81462.1"/>
    </source>
</evidence>
<sequence length="32" mass="4023">MGLVKVSLFLHMHVYQQHTRKVRFSLFMDYFY</sequence>
<proteinExistence type="predicted"/>
<organism evidence="1">
    <name type="scientific">Podoviridae sp. ct1h53</name>
    <dbReference type="NCBI Taxonomy" id="2826536"/>
    <lineage>
        <taxon>Viruses</taxon>
        <taxon>Duplodnaviria</taxon>
        <taxon>Heunggongvirae</taxon>
        <taxon>Uroviricota</taxon>
        <taxon>Caudoviricetes</taxon>
    </lineage>
</organism>
<name>A0A8S5MGU3_9CAUD</name>